<comment type="caution">
    <text evidence="1">The sequence shown here is derived from an EMBL/GenBank/DDBJ whole genome shotgun (WGS) entry which is preliminary data.</text>
</comment>
<proteinExistence type="predicted"/>
<organism evidence="1 2">
    <name type="scientific">Stephania japonica</name>
    <dbReference type="NCBI Taxonomy" id="461633"/>
    <lineage>
        <taxon>Eukaryota</taxon>
        <taxon>Viridiplantae</taxon>
        <taxon>Streptophyta</taxon>
        <taxon>Embryophyta</taxon>
        <taxon>Tracheophyta</taxon>
        <taxon>Spermatophyta</taxon>
        <taxon>Magnoliopsida</taxon>
        <taxon>Ranunculales</taxon>
        <taxon>Menispermaceae</taxon>
        <taxon>Menispermoideae</taxon>
        <taxon>Cissampelideae</taxon>
        <taxon>Stephania</taxon>
    </lineage>
</organism>
<reference evidence="1 2" key="1">
    <citation type="submission" date="2024-01" db="EMBL/GenBank/DDBJ databases">
        <title>Genome assemblies of Stephania.</title>
        <authorList>
            <person name="Yang L."/>
        </authorList>
    </citation>
    <scope>NUCLEOTIDE SEQUENCE [LARGE SCALE GENOMIC DNA]</scope>
    <source>
        <strain evidence="1">QJT</strain>
        <tissue evidence="1">Leaf</tissue>
    </source>
</reference>
<dbReference type="Proteomes" id="UP001417504">
    <property type="component" value="Unassembled WGS sequence"/>
</dbReference>
<keyword evidence="2" id="KW-1185">Reference proteome</keyword>
<sequence length="296" mass="32902">MVEKLRYGDIRITEYGISEFSIWVAKELRVWLEEAVHFFAHHLETSKRRMRRSLYTMMIVQIVTNQRGKALRIWRTNSNGVQVVMIPAGADSWTGVYWVGQHDNSTNDRVSVDSKGFGGLRQGQSMIGLTFGCSLLEGQERLNIYYRGGTSPRGDMGRKARVTLEKALGVHAKALPKDHHATTSAPVGSGLSQAPACTQECLGSARHDQAKSRNVPRLRWTKSSMAVLRRLNNYLGHGSEHDQGTSKHHGVILSEKTFLKVNPLISDPVIIGVRASFGNDGDLASVDLSERVSHLE</sequence>
<dbReference type="AlphaFoldDB" id="A0AAP0JAA9"/>
<evidence type="ECO:0000313" key="1">
    <source>
        <dbReference type="EMBL" id="KAK9130333.1"/>
    </source>
</evidence>
<gene>
    <name evidence="1" type="ORF">Sjap_010820</name>
</gene>
<accession>A0AAP0JAA9</accession>
<name>A0AAP0JAA9_9MAGN</name>
<dbReference type="EMBL" id="JBBNAE010000004">
    <property type="protein sequence ID" value="KAK9130333.1"/>
    <property type="molecule type" value="Genomic_DNA"/>
</dbReference>
<protein>
    <submittedName>
        <fullName evidence="1">Uncharacterized protein</fullName>
    </submittedName>
</protein>
<evidence type="ECO:0000313" key="2">
    <source>
        <dbReference type="Proteomes" id="UP001417504"/>
    </source>
</evidence>